<evidence type="ECO:0000256" key="3">
    <source>
        <dbReference type="ARBA" id="ARBA00022801"/>
    </source>
</evidence>
<dbReference type="Pfam" id="PF17390">
    <property type="entry name" value="Bac_rhamnosid_C"/>
    <property type="match status" value="1"/>
</dbReference>
<dbReference type="InterPro" id="IPR008928">
    <property type="entry name" value="6-hairpin_glycosidase_sf"/>
</dbReference>
<evidence type="ECO:0000259" key="7">
    <source>
        <dbReference type="Pfam" id="PF17389"/>
    </source>
</evidence>
<dbReference type="PANTHER" id="PTHR33307">
    <property type="entry name" value="ALPHA-RHAMNOSIDASE (EUROFUNG)"/>
    <property type="match status" value="1"/>
</dbReference>
<evidence type="ECO:0000259" key="6">
    <source>
        <dbReference type="Pfam" id="PF08531"/>
    </source>
</evidence>
<organism evidence="9 10">
    <name type="scientific">Bacteroides faecium</name>
    <dbReference type="NCBI Taxonomy" id="2715212"/>
    <lineage>
        <taxon>Bacteria</taxon>
        <taxon>Pseudomonadati</taxon>
        <taxon>Bacteroidota</taxon>
        <taxon>Bacteroidia</taxon>
        <taxon>Bacteroidales</taxon>
        <taxon>Bacteroidaceae</taxon>
        <taxon>Bacteroides</taxon>
    </lineage>
</organism>
<dbReference type="PANTHER" id="PTHR33307:SF11">
    <property type="entry name" value="ALPHA-L-RHAMNOSIDASE"/>
    <property type="match status" value="1"/>
</dbReference>
<evidence type="ECO:0000256" key="4">
    <source>
        <dbReference type="SAM" id="SignalP"/>
    </source>
</evidence>
<dbReference type="InterPro" id="IPR008902">
    <property type="entry name" value="Rhamnosid_concanavalin"/>
</dbReference>
<evidence type="ECO:0000313" key="10">
    <source>
        <dbReference type="Proteomes" id="UP000501780"/>
    </source>
</evidence>
<dbReference type="Gene3D" id="2.60.40.10">
    <property type="entry name" value="Immunoglobulins"/>
    <property type="match status" value="1"/>
</dbReference>
<dbReference type="Gene3D" id="2.60.420.10">
    <property type="entry name" value="Maltose phosphorylase, domain 3"/>
    <property type="match status" value="1"/>
</dbReference>
<dbReference type="GO" id="GO:0005975">
    <property type="term" value="P:carbohydrate metabolic process"/>
    <property type="evidence" value="ECO:0007669"/>
    <property type="project" value="InterPro"/>
</dbReference>
<dbReference type="InterPro" id="IPR013737">
    <property type="entry name" value="Bac_rhamnosid_N"/>
</dbReference>
<feature type="domain" description="Alpha-L-rhamnosidase six-hairpin glycosidase" evidence="7">
    <location>
        <begin position="523"/>
        <end position="857"/>
    </location>
</feature>
<dbReference type="SUPFAM" id="SSF48208">
    <property type="entry name" value="Six-hairpin glycosidases"/>
    <property type="match status" value="1"/>
</dbReference>
<name>A0A6H0KRK8_9BACE</name>
<feature type="signal peptide" evidence="4">
    <location>
        <begin position="1"/>
        <end position="20"/>
    </location>
</feature>
<gene>
    <name evidence="9" type="ORF">BacF7301_17440</name>
</gene>
<keyword evidence="10" id="KW-1185">Reference proteome</keyword>
<dbReference type="GO" id="GO:0030596">
    <property type="term" value="F:alpha-L-rhamnosidase activity"/>
    <property type="evidence" value="ECO:0007669"/>
    <property type="project" value="UniProtKB-EC"/>
</dbReference>
<sequence length="954" mass="108539">MNSRNYFLLILLCLPCIVQAKNITITRLTCEMQEGLVVVDGAPRLGWVMESPENGTRQSAYEIDIREAFTGRQIWNSGKVNSSQSQLVSTEGANISSDNSFNYMWRVRVWDETDTPSEWSREAKFRSAPSRLSDGKWIGAITRQNAHLPEGRKFHGSELKKPEVKAAWEAVDTLAKKSIYLRRTFLLDDAEKTKIHKSRNESRNEFRNQSGNKSGKKIAEATAYVCGLGFYEFSLNGKKIGNSEFAPLWSDYDKSVYYNTYDVTEQLRYGENAVGILLGNGFYNVQGGRYRKLQISFGPPTLLFELVINYEDGTRTIVRSDNEWKYDLSPVTFNCIYGGEDYDARREQKGWNQAGFDDSHWRPVVMQKAPKGVLRPQMAPPVKIMERYDIQKVTKLNADQVAAASKSTKRTVDPSAFVLDMGQNLAGFPEITVRGKRGQKITLLVAEALTDEGACNQRQTGRQHYYEYTLKGDGDETWHPRFSYYGFRYIQVEGAVLKGQKNPQKLPVLKNIQSCFVYNSAKKVSTFESSNGIFNAAHRLIEKAVRSNMQSVFTDCPHREKLGWLEQVHLNGPGLLYNYDLTAYAPQIMQNMADAQHSNGAMPTTAPEYVVFEGPGMDAFAESPEWGGSLVIFPFMYYETYGDDSLIRKYYSNMRRYVDYLKTRADNGILSFGLGDWYDYGDFRGGFSRNTPVPLVATAHYYMTVMYLIEAAKMVGNDFDIRYYSSLADDIRIAFDKRFLNNDTAQYGTGSQCSNALPLFLHMTQDKKVFMNLLKDVEAHGNRLTTGDVGNRYLIQTLARNGQHELIYKMFNHEEAPGYGFQLKFGATTLTEQWDPRQGSSWNHFMMGQIDEWFFNSLVGIRPYTASEFGNQQNDSKQGYRKFVIAPEPVGDLKFVKSSYETLYGTIVVNWTRQNGTFTLNVSVPVNTTAVVYLPGEKEPKEVQSGTYKFVYAE</sequence>
<feature type="domain" description="Alpha-L-rhamnosidase concanavalin-like" evidence="5">
    <location>
        <begin position="411"/>
        <end position="505"/>
    </location>
</feature>
<dbReference type="Gene3D" id="2.60.120.260">
    <property type="entry name" value="Galactose-binding domain-like"/>
    <property type="match status" value="2"/>
</dbReference>
<dbReference type="KEGG" id="bfc:BacF7301_17440"/>
<dbReference type="Pfam" id="PF05592">
    <property type="entry name" value="Bac_rhamnosid"/>
    <property type="match status" value="1"/>
</dbReference>
<dbReference type="EMBL" id="CP050831">
    <property type="protein sequence ID" value="QIU95823.1"/>
    <property type="molecule type" value="Genomic_DNA"/>
</dbReference>
<accession>A0A6H0KRK8</accession>
<comment type="catalytic activity">
    <reaction evidence="1">
        <text>Hydrolysis of terminal non-reducing alpha-L-rhamnose residues in alpha-L-rhamnosides.</text>
        <dbReference type="EC" id="3.2.1.40"/>
    </reaction>
</comment>
<dbReference type="EC" id="3.2.1.40" evidence="2"/>
<dbReference type="Gene3D" id="1.50.10.10">
    <property type="match status" value="1"/>
</dbReference>
<dbReference type="Pfam" id="PF08531">
    <property type="entry name" value="Bac_rhamnosid_N"/>
    <property type="match status" value="1"/>
</dbReference>
<dbReference type="Proteomes" id="UP000501780">
    <property type="component" value="Chromosome"/>
</dbReference>
<dbReference type="InterPro" id="IPR013783">
    <property type="entry name" value="Ig-like_fold"/>
</dbReference>
<dbReference type="InterPro" id="IPR035398">
    <property type="entry name" value="Bac_rhamnosid_C"/>
</dbReference>
<keyword evidence="3 9" id="KW-0378">Hydrolase</keyword>
<evidence type="ECO:0000256" key="2">
    <source>
        <dbReference type="ARBA" id="ARBA00012652"/>
    </source>
</evidence>
<dbReference type="Pfam" id="PF25788">
    <property type="entry name" value="Ig_Rha78A_N"/>
    <property type="match status" value="1"/>
</dbReference>
<proteinExistence type="predicted"/>
<dbReference type="AlphaFoldDB" id="A0A6H0KRK8"/>
<evidence type="ECO:0000256" key="1">
    <source>
        <dbReference type="ARBA" id="ARBA00001445"/>
    </source>
</evidence>
<dbReference type="PIRSF" id="PIRSF010631">
    <property type="entry name" value="A-rhamnsds"/>
    <property type="match status" value="1"/>
</dbReference>
<evidence type="ECO:0000313" key="9">
    <source>
        <dbReference type="EMBL" id="QIU95823.1"/>
    </source>
</evidence>
<evidence type="ECO:0000259" key="5">
    <source>
        <dbReference type="Pfam" id="PF05592"/>
    </source>
</evidence>
<dbReference type="InterPro" id="IPR016007">
    <property type="entry name" value="Alpha_rhamnosid"/>
</dbReference>
<keyword evidence="4" id="KW-0732">Signal</keyword>
<dbReference type="RefSeq" id="WP_167964778.1">
    <property type="nucleotide sequence ID" value="NZ_CP050831.1"/>
</dbReference>
<dbReference type="InterPro" id="IPR012341">
    <property type="entry name" value="6hp_glycosidase-like_sf"/>
</dbReference>
<feature type="chain" id="PRO_5026098328" description="alpha-L-rhamnosidase" evidence="4">
    <location>
        <begin position="21"/>
        <end position="954"/>
    </location>
</feature>
<reference evidence="9 10" key="1">
    <citation type="submission" date="2020-03" db="EMBL/GenBank/DDBJ databases">
        <title>Genomic analysis of Bacteroides faecium CBA7301.</title>
        <authorList>
            <person name="Kim J."/>
            <person name="Roh S.W."/>
        </authorList>
    </citation>
    <scope>NUCLEOTIDE SEQUENCE [LARGE SCALE GENOMIC DNA]</scope>
    <source>
        <strain evidence="9 10">CBA7301</strain>
    </source>
</reference>
<protein>
    <recommendedName>
        <fullName evidence="2">alpha-L-rhamnosidase</fullName>
        <ecNumber evidence="2">3.2.1.40</ecNumber>
    </recommendedName>
</protein>
<dbReference type="Pfam" id="PF17389">
    <property type="entry name" value="Bac_rhamnosid6H"/>
    <property type="match status" value="1"/>
</dbReference>
<feature type="domain" description="Bacterial alpha-L-rhamnosidase N-terminal" evidence="6">
    <location>
        <begin position="216"/>
        <end position="386"/>
    </location>
</feature>
<dbReference type="InterPro" id="IPR035396">
    <property type="entry name" value="Bac_rhamnosid6H"/>
</dbReference>
<evidence type="ECO:0000259" key="8">
    <source>
        <dbReference type="Pfam" id="PF17390"/>
    </source>
</evidence>
<feature type="domain" description="Alpha-L-rhamnosidase C-terminal" evidence="8">
    <location>
        <begin position="875"/>
        <end position="947"/>
    </location>
</feature>